<accession>A0A4C1XDQ1</accession>
<organism evidence="1 2">
    <name type="scientific">Eumeta variegata</name>
    <name type="common">Bagworm moth</name>
    <name type="synonym">Eumeta japonica</name>
    <dbReference type="NCBI Taxonomy" id="151549"/>
    <lineage>
        <taxon>Eukaryota</taxon>
        <taxon>Metazoa</taxon>
        <taxon>Ecdysozoa</taxon>
        <taxon>Arthropoda</taxon>
        <taxon>Hexapoda</taxon>
        <taxon>Insecta</taxon>
        <taxon>Pterygota</taxon>
        <taxon>Neoptera</taxon>
        <taxon>Endopterygota</taxon>
        <taxon>Lepidoptera</taxon>
        <taxon>Glossata</taxon>
        <taxon>Ditrysia</taxon>
        <taxon>Tineoidea</taxon>
        <taxon>Psychidae</taxon>
        <taxon>Oiketicinae</taxon>
        <taxon>Eumeta</taxon>
    </lineage>
</organism>
<dbReference type="AlphaFoldDB" id="A0A4C1XDQ1"/>
<reference evidence="1 2" key="1">
    <citation type="journal article" date="2019" name="Commun. Biol.">
        <title>The bagworm genome reveals a unique fibroin gene that provides high tensile strength.</title>
        <authorList>
            <person name="Kono N."/>
            <person name="Nakamura H."/>
            <person name="Ohtoshi R."/>
            <person name="Tomita M."/>
            <person name="Numata K."/>
            <person name="Arakawa K."/>
        </authorList>
    </citation>
    <scope>NUCLEOTIDE SEQUENCE [LARGE SCALE GENOMIC DNA]</scope>
</reference>
<evidence type="ECO:0000313" key="1">
    <source>
        <dbReference type="EMBL" id="GBP60315.1"/>
    </source>
</evidence>
<dbReference type="EMBL" id="BGZK01000785">
    <property type="protein sequence ID" value="GBP60315.1"/>
    <property type="molecule type" value="Genomic_DNA"/>
</dbReference>
<dbReference type="Proteomes" id="UP000299102">
    <property type="component" value="Unassembled WGS sequence"/>
</dbReference>
<keyword evidence="2" id="KW-1185">Reference proteome</keyword>
<protein>
    <submittedName>
        <fullName evidence="1">Uncharacterized protein</fullName>
    </submittedName>
</protein>
<proteinExistence type="predicted"/>
<name>A0A4C1XDQ1_EUMVA</name>
<evidence type="ECO:0000313" key="2">
    <source>
        <dbReference type="Proteomes" id="UP000299102"/>
    </source>
</evidence>
<gene>
    <name evidence="1" type="ORF">EVAR_26727_1</name>
</gene>
<comment type="caution">
    <text evidence="1">The sequence shown here is derived from an EMBL/GenBank/DDBJ whole genome shotgun (WGS) entry which is preliminary data.</text>
</comment>
<sequence length="265" mass="30111">MDAFFSAYIRGFLCRLTRFGEWADRFPIHSVRPDSLVRNETMRGTENRTSLAVLSSRRYCLLHSRSINILSITYAILTRGRQRTGDSSGMANVSGDDHLYLVRKVICPLKKSIYLGFEQIGIMIGSGIRSENETGIRYRVGTRIEIENGTGVETKSDTEIRKKSVSVIETRNSTSTRIEIGNDIRIKRPPEATTFRNDVVAENFTVAIETFALLDARFAEIYSYKRYGGGWANPSMSFHYSQTKALEETLSRQSQTLSPHCRRRS</sequence>